<reference evidence="1 2" key="1">
    <citation type="submission" date="2020-08" db="EMBL/GenBank/DDBJ databases">
        <title>Genome sequence of Diaphorobacter aerolatus KACC 16536T.</title>
        <authorList>
            <person name="Hyun D.-W."/>
            <person name="Bae J.-W."/>
        </authorList>
    </citation>
    <scope>NUCLEOTIDE SEQUENCE [LARGE SCALE GENOMIC DNA]</scope>
    <source>
        <strain evidence="1 2">KACC 16536</strain>
    </source>
</reference>
<dbReference type="RefSeq" id="WP_187725754.1">
    <property type="nucleotide sequence ID" value="NZ_CP060783.1"/>
</dbReference>
<name>A0A7H0GPM7_9BURK</name>
<protein>
    <submittedName>
        <fullName evidence="1">Uncharacterized protein</fullName>
    </submittedName>
</protein>
<dbReference type="AlphaFoldDB" id="A0A7H0GPM7"/>
<evidence type="ECO:0000313" key="1">
    <source>
        <dbReference type="EMBL" id="QNP50243.1"/>
    </source>
</evidence>
<dbReference type="Proteomes" id="UP000516028">
    <property type="component" value="Chromosome"/>
</dbReference>
<dbReference type="KEGG" id="daer:H9K75_10855"/>
<sequence length="100" mass="10947">MVVVVAVVAMRNLPFRDQVHLALGAAPRMVLPHFRVHRAGVGNCGTSQSWCAIDGGGSIGRYWTFDRRSCVPFAVRMLMRVVVHTRAFVNSGLIISLAIV</sequence>
<keyword evidence="2" id="KW-1185">Reference proteome</keyword>
<organism evidence="1 2">
    <name type="scientific">Diaphorobacter aerolatus</name>
    <dbReference type="NCBI Taxonomy" id="1288495"/>
    <lineage>
        <taxon>Bacteria</taxon>
        <taxon>Pseudomonadati</taxon>
        <taxon>Pseudomonadota</taxon>
        <taxon>Betaproteobacteria</taxon>
        <taxon>Burkholderiales</taxon>
        <taxon>Comamonadaceae</taxon>
        <taxon>Diaphorobacter</taxon>
    </lineage>
</organism>
<proteinExistence type="predicted"/>
<accession>A0A7H0GPM7</accession>
<gene>
    <name evidence="1" type="ORF">H9K75_10855</name>
</gene>
<dbReference type="EMBL" id="CP060783">
    <property type="protein sequence ID" value="QNP50243.1"/>
    <property type="molecule type" value="Genomic_DNA"/>
</dbReference>
<evidence type="ECO:0000313" key="2">
    <source>
        <dbReference type="Proteomes" id="UP000516028"/>
    </source>
</evidence>